<evidence type="ECO:0000256" key="5">
    <source>
        <dbReference type="HAMAP-Rule" id="MF_02126"/>
    </source>
</evidence>
<dbReference type="InterPro" id="IPR040758">
    <property type="entry name" value="PrmC_N"/>
</dbReference>
<keyword evidence="3 5" id="KW-0949">S-adenosyl-L-methionine</keyword>
<comment type="caution">
    <text evidence="8">The sequence shown here is derived from an EMBL/GenBank/DDBJ whole genome shotgun (WGS) entry which is preliminary data.</text>
</comment>
<reference evidence="8 9" key="1">
    <citation type="submission" date="2018-06" db="EMBL/GenBank/DDBJ databases">
        <title>Freshwater and sediment microbial communities from various areas in North America, analyzing microbe dynamics in response to fracking.</title>
        <authorList>
            <person name="Lamendella R."/>
        </authorList>
    </citation>
    <scope>NUCLEOTIDE SEQUENCE [LARGE SCALE GENOMIC DNA]</scope>
    <source>
        <strain evidence="8 9">97B</strain>
    </source>
</reference>
<dbReference type="Proteomes" id="UP000252118">
    <property type="component" value="Unassembled WGS sequence"/>
</dbReference>
<evidence type="ECO:0000256" key="4">
    <source>
        <dbReference type="ARBA" id="ARBA00048391"/>
    </source>
</evidence>
<keyword evidence="2 5" id="KW-0808">Transferase</keyword>
<evidence type="ECO:0000313" key="8">
    <source>
        <dbReference type="EMBL" id="RBP04803.1"/>
    </source>
</evidence>
<feature type="binding site" evidence="5">
    <location>
        <begin position="126"/>
        <end position="130"/>
    </location>
    <ligand>
        <name>S-adenosyl-L-methionine</name>
        <dbReference type="ChEBI" id="CHEBI:59789"/>
    </ligand>
</feature>
<evidence type="ECO:0000256" key="3">
    <source>
        <dbReference type="ARBA" id="ARBA00022691"/>
    </source>
</evidence>
<dbReference type="InterPro" id="IPR019874">
    <property type="entry name" value="RF_methyltr_PrmC"/>
</dbReference>
<dbReference type="EC" id="2.1.1.297" evidence="5"/>
<feature type="domain" description="Methyltransferase small" evidence="6">
    <location>
        <begin position="121"/>
        <end position="198"/>
    </location>
</feature>
<dbReference type="NCBIfam" id="TIGR00536">
    <property type="entry name" value="hemK_fam"/>
    <property type="match status" value="1"/>
</dbReference>
<dbReference type="InterPro" id="IPR007848">
    <property type="entry name" value="Small_mtfrase_dom"/>
</dbReference>
<gene>
    <name evidence="5" type="primary">prmC</name>
    <name evidence="8" type="ORF">DET59_10591</name>
</gene>
<evidence type="ECO:0000256" key="1">
    <source>
        <dbReference type="ARBA" id="ARBA00022603"/>
    </source>
</evidence>
<dbReference type="CDD" id="cd02440">
    <property type="entry name" value="AdoMet_MTases"/>
    <property type="match status" value="1"/>
</dbReference>
<dbReference type="InterPro" id="IPR002052">
    <property type="entry name" value="DNA_methylase_N6_adenine_CS"/>
</dbReference>
<comment type="function">
    <text evidence="5">Methylates the class 1 translation termination release factors RF1/PrfA and RF2/PrfB on the glutamine residue of the universally conserved GGQ motif.</text>
</comment>
<dbReference type="NCBIfam" id="TIGR03534">
    <property type="entry name" value="RF_mod_PrmC"/>
    <property type="match status" value="1"/>
</dbReference>
<dbReference type="Pfam" id="PF05175">
    <property type="entry name" value="MTS"/>
    <property type="match status" value="1"/>
</dbReference>
<dbReference type="OrthoDB" id="9800643at2"/>
<dbReference type="InterPro" id="IPR004556">
    <property type="entry name" value="HemK-like"/>
</dbReference>
<dbReference type="GO" id="GO:0032259">
    <property type="term" value="P:methylation"/>
    <property type="evidence" value="ECO:0007669"/>
    <property type="project" value="UniProtKB-KW"/>
</dbReference>
<dbReference type="InterPro" id="IPR050320">
    <property type="entry name" value="N5-glutamine_MTase"/>
</dbReference>
<feature type="binding site" evidence="5">
    <location>
        <begin position="195"/>
        <end position="198"/>
    </location>
    <ligand>
        <name>substrate</name>
    </ligand>
</feature>
<evidence type="ECO:0000259" key="6">
    <source>
        <dbReference type="Pfam" id="PF05175"/>
    </source>
</evidence>
<proteinExistence type="inferred from homology"/>
<dbReference type="Gene3D" id="1.10.8.10">
    <property type="entry name" value="DNA helicase RuvA subunit, C-terminal domain"/>
    <property type="match status" value="1"/>
</dbReference>
<dbReference type="EMBL" id="QNRJ01000005">
    <property type="protein sequence ID" value="RBP04803.1"/>
    <property type="molecule type" value="Genomic_DNA"/>
</dbReference>
<accession>A0A366EQW8</accession>
<protein>
    <recommendedName>
        <fullName evidence="5">Release factor glutamine methyltransferase</fullName>
        <shortName evidence="5">RF MTase</shortName>
        <ecNumber evidence="5">2.1.1.297</ecNumber>
    </recommendedName>
    <alternativeName>
        <fullName evidence="5">N5-glutamine methyltransferase PrmC</fullName>
    </alternativeName>
    <alternativeName>
        <fullName evidence="5">Protein-(glutamine-N5) MTase PrmC</fullName>
    </alternativeName>
    <alternativeName>
        <fullName evidence="5">Protein-glutamine N-methyltransferase PrmC</fullName>
    </alternativeName>
</protein>
<dbReference type="HAMAP" id="MF_02126">
    <property type="entry name" value="RF_methyltr_PrmC"/>
    <property type="match status" value="1"/>
</dbReference>
<dbReference type="GO" id="GO:0102559">
    <property type="term" value="F:peptide chain release factor N(5)-glutamine methyltransferase activity"/>
    <property type="evidence" value="ECO:0007669"/>
    <property type="project" value="UniProtKB-EC"/>
</dbReference>
<dbReference type="GO" id="GO:0003676">
    <property type="term" value="F:nucleic acid binding"/>
    <property type="evidence" value="ECO:0007669"/>
    <property type="project" value="InterPro"/>
</dbReference>
<dbReference type="PANTHER" id="PTHR18895">
    <property type="entry name" value="HEMK METHYLTRANSFERASE"/>
    <property type="match status" value="1"/>
</dbReference>
<feature type="binding site" evidence="5">
    <location>
        <position position="195"/>
    </location>
    <ligand>
        <name>S-adenosyl-L-methionine</name>
        <dbReference type="ChEBI" id="CHEBI:59789"/>
    </ligand>
</feature>
<keyword evidence="1 5" id="KW-0489">Methyltransferase</keyword>
<comment type="caution">
    <text evidence="5">Lacks conserved residue(s) required for the propagation of feature annotation.</text>
</comment>
<dbReference type="AlphaFoldDB" id="A0A366EQW8"/>
<comment type="catalytic activity">
    <reaction evidence="4 5">
        <text>L-glutaminyl-[peptide chain release factor] + S-adenosyl-L-methionine = N(5)-methyl-L-glutaminyl-[peptide chain release factor] + S-adenosyl-L-homocysteine + H(+)</text>
        <dbReference type="Rhea" id="RHEA:42896"/>
        <dbReference type="Rhea" id="RHEA-COMP:10271"/>
        <dbReference type="Rhea" id="RHEA-COMP:10272"/>
        <dbReference type="ChEBI" id="CHEBI:15378"/>
        <dbReference type="ChEBI" id="CHEBI:30011"/>
        <dbReference type="ChEBI" id="CHEBI:57856"/>
        <dbReference type="ChEBI" id="CHEBI:59789"/>
        <dbReference type="ChEBI" id="CHEBI:61891"/>
        <dbReference type="EC" id="2.1.1.297"/>
    </reaction>
</comment>
<dbReference type="InterPro" id="IPR029063">
    <property type="entry name" value="SAM-dependent_MTases_sf"/>
</dbReference>
<dbReference type="PROSITE" id="PS00092">
    <property type="entry name" value="N6_MTASE"/>
    <property type="match status" value="1"/>
</dbReference>
<feature type="domain" description="Release factor glutamine methyltransferase N-terminal" evidence="7">
    <location>
        <begin position="8"/>
        <end position="76"/>
    </location>
</feature>
<comment type="similarity">
    <text evidence="5">Belongs to the protein N5-glutamine methyltransferase family. PrmC subfamily.</text>
</comment>
<dbReference type="RefSeq" id="WP_113969246.1">
    <property type="nucleotide sequence ID" value="NZ_QNRJ01000005.1"/>
</dbReference>
<evidence type="ECO:0000313" key="9">
    <source>
        <dbReference type="Proteomes" id="UP000252118"/>
    </source>
</evidence>
<feature type="binding site" evidence="5">
    <location>
        <position position="151"/>
    </location>
    <ligand>
        <name>S-adenosyl-L-methionine</name>
        <dbReference type="ChEBI" id="CHEBI:59789"/>
    </ligand>
</feature>
<sequence length="290" mass="32684">MTSVTIFEALKWASSFLVENDRDENVGEIYLRHVVGMSRSQLLAEQRRSVPLEKWEEFQDGIRRHVGGVPIQHIIGVEEFYGREFVVNEHVLIPRPETEELIYYGLQKMKGLFNVADTPLQAADVGTGSGAIAITLKLEADRFPLDMMAVDISREALAVARENSEKLGAEIRFFEGDLLQPLMKEGVKLDILLSNPPYIPLTDRETLSDVVIEHEPELALFGGEDGYDLYKRFMDELPLVMKEKCLIGFEVGVGQGEIVADMLRATFPDAETVVIHDINGKDRMVFCVKK</sequence>
<evidence type="ECO:0000256" key="2">
    <source>
        <dbReference type="ARBA" id="ARBA00022679"/>
    </source>
</evidence>
<evidence type="ECO:0000259" key="7">
    <source>
        <dbReference type="Pfam" id="PF17827"/>
    </source>
</evidence>
<dbReference type="Pfam" id="PF17827">
    <property type="entry name" value="PrmC_N"/>
    <property type="match status" value="1"/>
</dbReference>
<dbReference type="PANTHER" id="PTHR18895:SF74">
    <property type="entry name" value="MTRF1L RELEASE FACTOR GLUTAMINE METHYLTRANSFERASE"/>
    <property type="match status" value="1"/>
</dbReference>
<organism evidence="8 9">
    <name type="scientific">Rossellomorea aquimaris</name>
    <dbReference type="NCBI Taxonomy" id="189382"/>
    <lineage>
        <taxon>Bacteria</taxon>
        <taxon>Bacillati</taxon>
        <taxon>Bacillota</taxon>
        <taxon>Bacilli</taxon>
        <taxon>Bacillales</taxon>
        <taxon>Bacillaceae</taxon>
        <taxon>Rossellomorea</taxon>
    </lineage>
</organism>
<dbReference type="SUPFAM" id="SSF53335">
    <property type="entry name" value="S-adenosyl-L-methionine-dependent methyltransferases"/>
    <property type="match status" value="1"/>
</dbReference>
<name>A0A366EQW8_9BACI</name>
<dbReference type="Gene3D" id="3.40.50.150">
    <property type="entry name" value="Vaccinia Virus protein VP39"/>
    <property type="match status" value="1"/>
</dbReference>